<feature type="compositionally biased region" description="Polar residues" evidence="1">
    <location>
        <begin position="1"/>
        <end position="12"/>
    </location>
</feature>
<evidence type="ECO:0000256" key="1">
    <source>
        <dbReference type="SAM" id="MobiDB-lite"/>
    </source>
</evidence>
<reference evidence="2 3" key="1">
    <citation type="journal article" date="2021" name="Environ. Microbiol.">
        <title>Gene family expansions and transcriptome signatures uncover fungal adaptations to wood decay.</title>
        <authorList>
            <person name="Hage H."/>
            <person name="Miyauchi S."/>
            <person name="Viragh M."/>
            <person name="Drula E."/>
            <person name="Min B."/>
            <person name="Chaduli D."/>
            <person name="Navarro D."/>
            <person name="Favel A."/>
            <person name="Norest M."/>
            <person name="Lesage-Meessen L."/>
            <person name="Balint B."/>
            <person name="Merenyi Z."/>
            <person name="de Eugenio L."/>
            <person name="Morin E."/>
            <person name="Martinez A.T."/>
            <person name="Baldrian P."/>
            <person name="Stursova M."/>
            <person name="Martinez M.J."/>
            <person name="Novotny C."/>
            <person name="Magnuson J.K."/>
            <person name="Spatafora J.W."/>
            <person name="Maurice S."/>
            <person name="Pangilinan J."/>
            <person name="Andreopoulos W."/>
            <person name="LaButti K."/>
            <person name="Hundley H."/>
            <person name="Na H."/>
            <person name="Kuo A."/>
            <person name="Barry K."/>
            <person name="Lipzen A."/>
            <person name="Henrissat B."/>
            <person name="Riley R."/>
            <person name="Ahrendt S."/>
            <person name="Nagy L.G."/>
            <person name="Grigoriev I.V."/>
            <person name="Martin F."/>
            <person name="Rosso M.N."/>
        </authorList>
    </citation>
    <scope>NUCLEOTIDE SEQUENCE [LARGE SCALE GENOMIC DNA]</scope>
    <source>
        <strain evidence="2 3">CIRM-BRFM 1785</strain>
    </source>
</reference>
<comment type="caution">
    <text evidence="2">The sequence shown here is derived from an EMBL/GenBank/DDBJ whole genome shotgun (WGS) entry which is preliminary data.</text>
</comment>
<protein>
    <submittedName>
        <fullName evidence="2">Uncharacterized protein</fullName>
    </submittedName>
</protein>
<keyword evidence="3" id="KW-1185">Reference proteome</keyword>
<sequence length="549" mass="61439">MQDTFAAITQPTWGPLVPAPSQPDDLELAKEPVIPPQDTIPVMTDSPLLPKKRPLFEPPPLQEDAKRAQNDLGELLRPCRKSGLGYLPFLGGDILQRCMEQIAMYLHFFLDGDKTGKSFGWISALLHTAHAWRQGLHCAQKLHEWTRNFLEDCHQLPFTPEASLSVSLLEKPDLKEALCEHLQSIGKYVQALDIVEFMANPETLTRYGLQKPIGLSTAQTWMHILDYHWTKVPSGQYIDGHKCEDIVAYCDNVFLPTMARLEQHARGFIDGAMVQGPVLPNGAFSHEVTVILDDTSELYHGIEIKCTMADGSVHRGVEVEIPVDAVGADGSESVRVVFRAGKARDSYFTNQDIIDHATLAMGILSRHYPDERHILIFNNATTHLKHPDNALSVRRMSAKPTVLNKTMFGVNVNAIGPDGRPVYKPANGKKVKQRIRMGNMKFADGMKQSLYFAEGTEHLGVFKGMTVILAEHDFNTSGKLAQCPDFKCKPPAIDCCTRCTLYNQPDFRDIESVLETLGKCNGVKIVFLPKFHCKLNPIEQCWGHTKQDY</sequence>
<dbReference type="Proteomes" id="UP000814176">
    <property type="component" value="Unassembled WGS sequence"/>
</dbReference>
<dbReference type="PANTHER" id="PTHR35871">
    <property type="entry name" value="EXPRESSED PROTEIN"/>
    <property type="match status" value="1"/>
</dbReference>
<evidence type="ECO:0000313" key="2">
    <source>
        <dbReference type="EMBL" id="KAH9840242.1"/>
    </source>
</evidence>
<feature type="region of interest" description="Disordered" evidence="1">
    <location>
        <begin position="1"/>
        <end position="26"/>
    </location>
</feature>
<dbReference type="EMBL" id="JADCUA010000005">
    <property type="protein sequence ID" value="KAH9840242.1"/>
    <property type="molecule type" value="Genomic_DNA"/>
</dbReference>
<dbReference type="RefSeq" id="XP_047781892.1">
    <property type="nucleotide sequence ID" value="XM_047921497.1"/>
</dbReference>
<accession>A0ABQ8KP86</accession>
<gene>
    <name evidence="2" type="ORF">C8Q71DRAFT_721952</name>
</gene>
<name>A0ABQ8KP86_9APHY</name>
<dbReference type="PANTHER" id="PTHR35871:SF1">
    <property type="entry name" value="CXC1-LIKE CYSTEINE CLUSTER ASSOCIATED WITH KDZ TRANSPOSASES DOMAIN-CONTAINING PROTEIN"/>
    <property type="match status" value="1"/>
</dbReference>
<proteinExistence type="predicted"/>
<organism evidence="2 3">
    <name type="scientific">Rhodofomes roseus</name>
    <dbReference type="NCBI Taxonomy" id="34475"/>
    <lineage>
        <taxon>Eukaryota</taxon>
        <taxon>Fungi</taxon>
        <taxon>Dikarya</taxon>
        <taxon>Basidiomycota</taxon>
        <taxon>Agaricomycotina</taxon>
        <taxon>Agaricomycetes</taxon>
        <taxon>Polyporales</taxon>
        <taxon>Rhodofomes</taxon>
    </lineage>
</organism>
<evidence type="ECO:0000313" key="3">
    <source>
        <dbReference type="Proteomes" id="UP000814176"/>
    </source>
</evidence>
<dbReference type="GeneID" id="72002229"/>